<accession>A0A1T5BJV2</accession>
<evidence type="ECO:0000256" key="1">
    <source>
        <dbReference type="SAM" id="MobiDB-lite"/>
    </source>
</evidence>
<evidence type="ECO:0000259" key="4">
    <source>
        <dbReference type="Pfam" id="PF14257"/>
    </source>
</evidence>
<keyword evidence="3" id="KW-0732">Signal</keyword>
<evidence type="ECO:0000256" key="2">
    <source>
        <dbReference type="SAM" id="Phobius"/>
    </source>
</evidence>
<feature type="compositionally biased region" description="Polar residues" evidence="1">
    <location>
        <begin position="31"/>
        <end position="49"/>
    </location>
</feature>
<dbReference type="Pfam" id="PF14257">
    <property type="entry name" value="DUF4349"/>
    <property type="match status" value="1"/>
</dbReference>
<keyword evidence="6" id="KW-1185">Reference proteome</keyword>
<organism evidence="5 6">
    <name type="scientific">Acetoanaerobium noterae</name>
    <dbReference type="NCBI Taxonomy" id="745369"/>
    <lineage>
        <taxon>Bacteria</taxon>
        <taxon>Bacillati</taxon>
        <taxon>Bacillota</taxon>
        <taxon>Clostridia</taxon>
        <taxon>Peptostreptococcales</taxon>
        <taxon>Filifactoraceae</taxon>
        <taxon>Acetoanaerobium</taxon>
    </lineage>
</organism>
<feature type="transmembrane region" description="Helical" evidence="2">
    <location>
        <begin position="265"/>
        <end position="287"/>
    </location>
</feature>
<keyword evidence="2" id="KW-1133">Transmembrane helix</keyword>
<gene>
    <name evidence="5" type="ORF">SAMN02745120_1664</name>
</gene>
<name>A0A1T5BJV2_9FIRM</name>
<sequence length="309" mass="35229">MRNKKLSFVLVLFLVFNLIFAGCSSNKNESATEEVQNSAPDMATDSGSVAPQPEMEGIDYISDPKSIEPDKIITTVSIYMQTKDFMPTVEKLNSLIEKHKGYIETSNISYNNYVYSSALKHSEYTIRIPRENLSNFKNELTEIGNIISENTSKMDITKQYRDTQSRLKVLETKEARILALLEKAEKMEDIIALENQLSTIIYDKENLTANIMNMDDSVNYSTVNFQLEEVAKLSSGDNIKTPFGTRVMNALKESAYYARRFFEDAIIALIYFFPYGIVISIIGYLVLKIIKRRKGKSIRKDANKDQTPH</sequence>
<dbReference type="AlphaFoldDB" id="A0A1T5BJV2"/>
<feature type="signal peptide" evidence="3">
    <location>
        <begin position="1"/>
        <end position="21"/>
    </location>
</feature>
<dbReference type="Proteomes" id="UP000243406">
    <property type="component" value="Unassembled WGS sequence"/>
</dbReference>
<evidence type="ECO:0000313" key="5">
    <source>
        <dbReference type="EMBL" id="SKB47299.1"/>
    </source>
</evidence>
<protein>
    <recommendedName>
        <fullName evidence="4">DUF4349 domain-containing protein</fullName>
    </recommendedName>
</protein>
<dbReference type="RefSeq" id="WP_079589516.1">
    <property type="nucleotide sequence ID" value="NZ_FUYN01000003.1"/>
</dbReference>
<dbReference type="OrthoDB" id="2162337at2"/>
<keyword evidence="2" id="KW-0812">Transmembrane</keyword>
<feature type="chain" id="PRO_5039273485" description="DUF4349 domain-containing protein" evidence="3">
    <location>
        <begin position="22"/>
        <end position="309"/>
    </location>
</feature>
<reference evidence="6" key="1">
    <citation type="submission" date="2017-02" db="EMBL/GenBank/DDBJ databases">
        <authorList>
            <person name="Varghese N."/>
            <person name="Submissions S."/>
        </authorList>
    </citation>
    <scope>NUCLEOTIDE SEQUENCE [LARGE SCALE GENOMIC DNA]</scope>
    <source>
        <strain evidence="6">ATCC 35199</strain>
    </source>
</reference>
<evidence type="ECO:0000313" key="6">
    <source>
        <dbReference type="Proteomes" id="UP000243406"/>
    </source>
</evidence>
<dbReference type="PROSITE" id="PS51257">
    <property type="entry name" value="PROKAR_LIPOPROTEIN"/>
    <property type="match status" value="1"/>
</dbReference>
<dbReference type="InterPro" id="IPR025645">
    <property type="entry name" value="DUF4349"/>
</dbReference>
<feature type="domain" description="DUF4349" evidence="4">
    <location>
        <begin position="71"/>
        <end position="286"/>
    </location>
</feature>
<feature type="region of interest" description="Disordered" evidence="1">
    <location>
        <begin position="31"/>
        <end position="53"/>
    </location>
</feature>
<keyword evidence="2" id="KW-0472">Membrane</keyword>
<dbReference type="EMBL" id="FUYN01000003">
    <property type="protein sequence ID" value="SKB47299.1"/>
    <property type="molecule type" value="Genomic_DNA"/>
</dbReference>
<evidence type="ECO:0000256" key="3">
    <source>
        <dbReference type="SAM" id="SignalP"/>
    </source>
</evidence>
<proteinExistence type="predicted"/>